<keyword evidence="7 11" id="KW-0464">Manganese</keyword>
<feature type="domain" description="Non-canonical purine NTP phosphatase/PRRC1" evidence="12">
    <location>
        <begin position="6"/>
        <end position="168"/>
    </location>
</feature>
<comment type="similarity">
    <text evidence="10 11">Belongs to the YjjX NTPase family.</text>
</comment>
<keyword evidence="6 11" id="KW-0546">Nucleotide metabolism</keyword>
<comment type="function">
    <text evidence="11">Phosphatase that hydrolyzes non-canonical purine nucleotides such as XTP and ITP to their respective diphosphate derivatives. Probably excludes non-canonical purines from DNA/RNA precursor pool, thus preventing their incorporation into DNA/RNA and avoiding chromosomal lesions.</text>
</comment>
<evidence type="ECO:0000256" key="3">
    <source>
        <dbReference type="ARBA" id="ARBA00022741"/>
    </source>
</evidence>
<dbReference type="InterPro" id="IPR050299">
    <property type="entry name" value="YjjX_NTPase"/>
</dbReference>
<name>A0A1F5YXK0_9BACT</name>
<dbReference type="Proteomes" id="UP000178448">
    <property type="component" value="Unassembled WGS sequence"/>
</dbReference>
<keyword evidence="3 11" id="KW-0547">Nucleotide-binding</keyword>
<dbReference type="GO" id="GO:0006772">
    <property type="term" value="P:thiamine metabolic process"/>
    <property type="evidence" value="ECO:0007669"/>
    <property type="project" value="TreeGrafter"/>
</dbReference>
<gene>
    <name evidence="13" type="ORF">A2Z33_06560</name>
</gene>
<dbReference type="InterPro" id="IPR002786">
    <property type="entry name" value="Non_canon_purine_NTPase"/>
</dbReference>
<evidence type="ECO:0000256" key="11">
    <source>
        <dbReference type="HAMAP-Rule" id="MF_00648"/>
    </source>
</evidence>
<dbReference type="GO" id="GO:0000166">
    <property type="term" value="F:nucleotide binding"/>
    <property type="evidence" value="ECO:0007669"/>
    <property type="project" value="UniProtKB-KW"/>
</dbReference>
<dbReference type="PANTHER" id="PTHR34699">
    <property type="match status" value="1"/>
</dbReference>
<comment type="caution">
    <text evidence="13">The sequence shown here is derived from an EMBL/GenBank/DDBJ whole genome shotgun (WGS) entry which is preliminary data.</text>
</comment>
<dbReference type="GO" id="GO:0103023">
    <property type="term" value="F:ITPase activity"/>
    <property type="evidence" value="ECO:0007669"/>
    <property type="project" value="UniProtKB-EC"/>
</dbReference>
<keyword evidence="5 11" id="KW-0460">Magnesium</keyword>
<dbReference type="EC" id="3.6.1.73" evidence="11"/>
<accession>A0A1F5YXK0</accession>
<comment type="cofactor">
    <cofactor evidence="11">
        <name>Mg(2+)</name>
        <dbReference type="ChEBI" id="CHEBI:18420"/>
    </cofactor>
    <cofactor evidence="11">
        <name>Mn(2+)</name>
        <dbReference type="ChEBI" id="CHEBI:29035"/>
    </cofactor>
    <text evidence="11">Binds 1 divalent metal cation per subunit; can use either Mg(2+) or Mn(2+).</text>
</comment>
<proteinExistence type="inferred from homology"/>
<comment type="cofactor">
    <cofactor evidence="1">
        <name>Mn(2+)</name>
        <dbReference type="ChEBI" id="CHEBI:29035"/>
    </cofactor>
</comment>
<dbReference type="HAMAP" id="MF_00648">
    <property type="entry name" value="Non_canon_purine_NTPase_YjjX"/>
    <property type="match status" value="1"/>
</dbReference>
<dbReference type="InterPro" id="IPR029001">
    <property type="entry name" value="ITPase-like_fam"/>
</dbReference>
<dbReference type="Gene3D" id="3.90.950.10">
    <property type="match status" value="1"/>
</dbReference>
<dbReference type="Pfam" id="PF01931">
    <property type="entry name" value="NTPase_I-T"/>
    <property type="match status" value="1"/>
</dbReference>
<dbReference type="EMBL" id="MFJD01000001">
    <property type="protein sequence ID" value="OGG04930.1"/>
    <property type="molecule type" value="Genomic_DNA"/>
</dbReference>
<evidence type="ECO:0000256" key="9">
    <source>
        <dbReference type="ARBA" id="ARBA00048781"/>
    </source>
</evidence>
<evidence type="ECO:0000313" key="14">
    <source>
        <dbReference type="Proteomes" id="UP000178448"/>
    </source>
</evidence>
<evidence type="ECO:0000256" key="10">
    <source>
        <dbReference type="ARBA" id="ARBA00060855"/>
    </source>
</evidence>
<dbReference type="FunFam" id="3.90.950.10:FF:000002">
    <property type="entry name" value="Inosine/xanthosine triphosphatase"/>
    <property type="match status" value="1"/>
</dbReference>
<evidence type="ECO:0000256" key="6">
    <source>
        <dbReference type="ARBA" id="ARBA00023080"/>
    </source>
</evidence>
<dbReference type="STRING" id="1798374.A2Z33_06560"/>
<reference evidence="13 14" key="1">
    <citation type="journal article" date="2016" name="Nat. Commun.">
        <title>Thousands of microbial genomes shed light on interconnected biogeochemical processes in an aquifer system.</title>
        <authorList>
            <person name="Anantharaman K."/>
            <person name="Brown C.T."/>
            <person name="Hug L.A."/>
            <person name="Sharon I."/>
            <person name="Castelle C.J."/>
            <person name="Probst A.J."/>
            <person name="Thomas B.C."/>
            <person name="Singh A."/>
            <person name="Wilkins M.J."/>
            <person name="Karaoz U."/>
            <person name="Brodie E.L."/>
            <person name="Williams K.H."/>
            <person name="Hubbard S.S."/>
            <person name="Banfield J.F."/>
        </authorList>
    </citation>
    <scope>NUCLEOTIDE SEQUENCE [LARGE SCALE GENOMIC DNA]</scope>
</reference>
<comment type="catalytic activity">
    <reaction evidence="9 11">
        <text>XTP + H2O = XDP + phosphate + H(+)</text>
        <dbReference type="Rhea" id="RHEA:28406"/>
        <dbReference type="ChEBI" id="CHEBI:15377"/>
        <dbReference type="ChEBI" id="CHEBI:15378"/>
        <dbReference type="ChEBI" id="CHEBI:43474"/>
        <dbReference type="ChEBI" id="CHEBI:59884"/>
        <dbReference type="ChEBI" id="CHEBI:61314"/>
        <dbReference type="EC" id="3.6.1.73"/>
    </reaction>
</comment>
<evidence type="ECO:0000259" key="12">
    <source>
        <dbReference type="Pfam" id="PF01931"/>
    </source>
</evidence>
<sequence>MLVAVGSTNPTKAAPVRDIFRRYYKNISVRSVAVESGVADQPVSLEEMFRGALNRARSALSAVPRAHFGVGIEGGLQENSFGWMEQSLVVITDRRGRIGVGASGGLVLPDAVMLEIRKGKTLEQAIDMLFGTDKIGRGIGMFGVFTRGVVTRTGGVSHGVAFALARFLNAPLYDRTPPAAGRRSKPVVRRK</sequence>
<feature type="binding site" evidence="11">
    <location>
        <begin position="7"/>
        <end position="12"/>
    </location>
    <ligand>
        <name>substrate</name>
    </ligand>
</feature>
<evidence type="ECO:0000256" key="7">
    <source>
        <dbReference type="ARBA" id="ARBA00023211"/>
    </source>
</evidence>
<keyword evidence="4 11" id="KW-0378">Hydrolase</keyword>
<dbReference type="InterPro" id="IPR026533">
    <property type="entry name" value="NTPase/PRRC1"/>
</dbReference>
<evidence type="ECO:0000256" key="2">
    <source>
        <dbReference type="ARBA" id="ARBA00022723"/>
    </source>
</evidence>
<dbReference type="GO" id="GO:0009117">
    <property type="term" value="P:nucleotide metabolic process"/>
    <property type="evidence" value="ECO:0007669"/>
    <property type="project" value="UniProtKB-KW"/>
</dbReference>
<evidence type="ECO:0000256" key="1">
    <source>
        <dbReference type="ARBA" id="ARBA00001936"/>
    </source>
</evidence>
<dbReference type="AlphaFoldDB" id="A0A1F5YXK0"/>
<protein>
    <recommendedName>
        <fullName evidence="11">Probable inosine/xanthosine triphosphatase</fullName>
        <shortName evidence="11">ITPase/XTPase</shortName>
        <ecNumber evidence="11">3.6.1.73</ecNumber>
    </recommendedName>
    <alternativeName>
        <fullName evidence="11">Non-canonical purine NTP phosphatase</fullName>
    </alternativeName>
    <alternativeName>
        <fullName evidence="11">Non-standard purine NTP phosphatase</fullName>
    </alternativeName>
    <alternativeName>
        <fullName evidence="11">Nucleoside-triphosphate phosphatase</fullName>
        <shortName evidence="11">NTPase</shortName>
    </alternativeName>
</protein>
<comment type="subunit">
    <text evidence="11">Homodimer.</text>
</comment>
<evidence type="ECO:0000313" key="13">
    <source>
        <dbReference type="EMBL" id="OGG04930.1"/>
    </source>
</evidence>
<dbReference type="GO" id="GO:0046872">
    <property type="term" value="F:metal ion binding"/>
    <property type="evidence" value="ECO:0007669"/>
    <property type="project" value="UniProtKB-KW"/>
</dbReference>
<evidence type="ECO:0000256" key="4">
    <source>
        <dbReference type="ARBA" id="ARBA00022801"/>
    </source>
</evidence>
<dbReference type="PANTHER" id="PTHR34699:SF2">
    <property type="entry name" value="NON-CANONICAL PURINE NTP PHOSPHATASE_PRRC1 DOMAIN-CONTAINING PROTEIN"/>
    <property type="match status" value="1"/>
</dbReference>
<dbReference type="SUPFAM" id="SSF52972">
    <property type="entry name" value="ITPase-like"/>
    <property type="match status" value="1"/>
</dbReference>
<keyword evidence="2 11" id="KW-0479">Metal-binding</keyword>
<feature type="binding site" evidence="11">
    <location>
        <position position="35"/>
    </location>
    <ligand>
        <name>Mg(2+)</name>
        <dbReference type="ChEBI" id="CHEBI:18420"/>
    </ligand>
</feature>
<organism evidence="13 14">
    <name type="scientific">Candidatus Gottesmanbacteria bacterium RBG_16_52_11</name>
    <dbReference type="NCBI Taxonomy" id="1798374"/>
    <lineage>
        <taxon>Bacteria</taxon>
        <taxon>Candidatus Gottesmaniibacteriota</taxon>
    </lineage>
</organism>
<evidence type="ECO:0000256" key="5">
    <source>
        <dbReference type="ARBA" id="ARBA00022842"/>
    </source>
</evidence>
<comment type="catalytic activity">
    <reaction evidence="8 11">
        <text>ITP + H2O = IDP + phosphate + H(+)</text>
        <dbReference type="Rhea" id="RHEA:28330"/>
        <dbReference type="ChEBI" id="CHEBI:15377"/>
        <dbReference type="ChEBI" id="CHEBI:15378"/>
        <dbReference type="ChEBI" id="CHEBI:43474"/>
        <dbReference type="ChEBI" id="CHEBI:58280"/>
        <dbReference type="ChEBI" id="CHEBI:61402"/>
        <dbReference type="EC" id="3.6.1.73"/>
    </reaction>
</comment>
<dbReference type="NCBIfam" id="TIGR00258">
    <property type="entry name" value="inosine/xanthosine triphosphatase"/>
    <property type="match status" value="1"/>
</dbReference>
<comment type="caution">
    <text evidence="11">Lacks conserved residue(s) required for the propagation of feature annotation.</text>
</comment>
<evidence type="ECO:0000256" key="8">
    <source>
        <dbReference type="ARBA" id="ARBA00048174"/>
    </source>
</evidence>